<dbReference type="GO" id="GO:0005509">
    <property type="term" value="F:calcium ion binding"/>
    <property type="evidence" value="ECO:0007669"/>
    <property type="project" value="InterPro"/>
</dbReference>
<dbReference type="PROSITE" id="PS50222">
    <property type="entry name" value="EF_HAND_2"/>
    <property type="match status" value="1"/>
</dbReference>
<dbReference type="eggNOG" id="COG5126">
    <property type="taxonomic scope" value="Bacteria"/>
</dbReference>
<dbReference type="RefSeq" id="WP_008071482.1">
    <property type="nucleotide sequence ID" value="NZ_AQWK01000004.1"/>
</dbReference>
<dbReference type="AlphaFoldDB" id="F1ZDL4"/>
<evidence type="ECO:0000313" key="4">
    <source>
        <dbReference type="Proteomes" id="UP000004728"/>
    </source>
</evidence>
<dbReference type="Proteomes" id="UP000004728">
    <property type="component" value="Unassembled WGS sequence"/>
</dbReference>
<name>F1ZDL4_9SPHN</name>
<evidence type="ECO:0000313" key="3">
    <source>
        <dbReference type="EMBL" id="EGD57402.1"/>
    </source>
</evidence>
<evidence type="ECO:0000259" key="2">
    <source>
        <dbReference type="PROSITE" id="PS50222"/>
    </source>
</evidence>
<organism evidence="3 4">
    <name type="scientific">Novosphingobium nitrogenifigens DSM 19370</name>
    <dbReference type="NCBI Taxonomy" id="983920"/>
    <lineage>
        <taxon>Bacteria</taxon>
        <taxon>Pseudomonadati</taxon>
        <taxon>Pseudomonadota</taxon>
        <taxon>Alphaproteobacteria</taxon>
        <taxon>Sphingomonadales</taxon>
        <taxon>Sphingomonadaceae</taxon>
        <taxon>Novosphingobium</taxon>
    </lineage>
</organism>
<dbReference type="InterPro" id="IPR011992">
    <property type="entry name" value="EF-hand-dom_pair"/>
</dbReference>
<dbReference type="InterPro" id="IPR018247">
    <property type="entry name" value="EF_Hand_1_Ca_BS"/>
</dbReference>
<dbReference type="SUPFAM" id="SSF47473">
    <property type="entry name" value="EF-hand"/>
    <property type="match status" value="1"/>
</dbReference>
<evidence type="ECO:0000256" key="1">
    <source>
        <dbReference type="SAM" id="SignalP"/>
    </source>
</evidence>
<dbReference type="OrthoDB" id="6706523at2"/>
<dbReference type="STRING" id="983920.Y88_3712"/>
<dbReference type="PROSITE" id="PS00018">
    <property type="entry name" value="EF_HAND_1"/>
    <property type="match status" value="2"/>
</dbReference>
<sequence>MTRMSGIRSTPRLVATLIPAVLVLAPVSAMAQAGAVPGNMVEQLQEADLNHDGYVDRDELHAARIRNWQRLDRNGDGFFDQSDLPFLMRSRWQGDRIRNLVAQFDHDGDGRISHDEFVNGPTPGFDMADTNHDNRVSRAEIAALRARQHG</sequence>
<gene>
    <name evidence="3" type="ORF">Y88_3712</name>
</gene>
<dbReference type="EMBL" id="AEWJ01000065">
    <property type="protein sequence ID" value="EGD57402.1"/>
    <property type="molecule type" value="Genomic_DNA"/>
</dbReference>
<keyword evidence="4" id="KW-1185">Reference proteome</keyword>
<dbReference type="Pfam" id="PF13499">
    <property type="entry name" value="EF-hand_7"/>
    <property type="match status" value="1"/>
</dbReference>
<dbReference type="Pfam" id="PF13202">
    <property type="entry name" value="EF-hand_5"/>
    <property type="match status" value="2"/>
</dbReference>
<protein>
    <submittedName>
        <fullName evidence="3">Signal transduction protein</fullName>
    </submittedName>
</protein>
<comment type="caution">
    <text evidence="3">The sequence shown here is derived from an EMBL/GenBank/DDBJ whole genome shotgun (WGS) entry which is preliminary data.</text>
</comment>
<dbReference type="HOGENOM" id="CLU_091273_2_1_5"/>
<feature type="domain" description="EF-hand" evidence="2">
    <location>
        <begin position="92"/>
        <end position="127"/>
    </location>
</feature>
<proteinExistence type="predicted"/>
<feature type="chain" id="PRO_5003274314" evidence="1">
    <location>
        <begin position="32"/>
        <end position="150"/>
    </location>
</feature>
<reference evidence="3 4" key="1">
    <citation type="journal article" date="2012" name="J. Bacteriol.">
        <title>Draft Genome Sequence of Novosphingobium nitrogenifigens Y88T.</title>
        <authorList>
            <person name="Strabala T.J."/>
            <person name="Macdonald L."/>
            <person name="Liu V."/>
            <person name="Smit A.M."/>
        </authorList>
    </citation>
    <scope>NUCLEOTIDE SEQUENCE [LARGE SCALE GENOMIC DNA]</scope>
    <source>
        <strain evidence="3 4">DSM 19370</strain>
    </source>
</reference>
<keyword evidence="1" id="KW-0732">Signal</keyword>
<dbReference type="Gene3D" id="1.10.238.10">
    <property type="entry name" value="EF-hand"/>
    <property type="match status" value="2"/>
</dbReference>
<dbReference type="InterPro" id="IPR002048">
    <property type="entry name" value="EF_hand_dom"/>
</dbReference>
<accession>F1ZDL4</accession>
<feature type="signal peptide" evidence="1">
    <location>
        <begin position="1"/>
        <end position="31"/>
    </location>
</feature>
<dbReference type="InParanoid" id="F1ZDL4"/>